<sequence length="73" mass="8479">MGLFKNQSTHKNKKDENRYKDIIEEVNHCKADDLETLLQKIESEIEKSDKKDKKLLSAKTMVTSRIAVRNSSK</sequence>
<organism evidence="1 2">
    <name type="scientific">Methanobacterium bryantii</name>
    <dbReference type="NCBI Taxonomy" id="2161"/>
    <lineage>
        <taxon>Archaea</taxon>
        <taxon>Methanobacteriati</taxon>
        <taxon>Methanobacteriota</taxon>
        <taxon>Methanomada group</taxon>
        <taxon>Methanobacteria</taxon>
        <taxon>Methanobacteriales</taxon>
        <taxon>Methanobacteriaceae</taxon>
        <taxon>Methanobacterium</taxon>
    </lineage>
</organism>
<name>A0A2A2H9I6_METBR</name>
<dbReference type="Proteomes" id="UP000217784">
    <property type="component" value="Unassembled WGS sequence"/>
</dbReference>
<dbReference type="AlphaFoldDB" id="A0A2A2H9I6"/>
<evidence type="ECO:0000313" key="2">
    <source>
        <dbReference type="Proteomes" id="UP000217784"/>
    </source>
</evidence>
<reference evidence="1 2" key="1">
    <citation type="journal article" date="2017" name="BMC Genomics">
        <title>Genomic analysis of methanogenic archaea reveals a shift towards energy conservation.</title>
        <authorList>
            <person name="Gilmore S.P."/>
            <person name="Henske J.K."/>
            <person name="Sexton J.A."/>
            <person name="Solomon K.V."/>
            <person name="Seppala S."/>
            <person name="Yoo J.I."/>
            <person name="Huyett L.M."/>
            <person name="Pressman A."/>
            <person name="Cogan J.Z."/>
            <person name="Kivenson V."/>
            <person name="Peng X."/>
            <person name="Tan Y."/>
            <person name="Valentine D.L."/>
            <person name="O'Malley M.A."/>
        </authorList>
    </citation>
    <scope>NUCLEOTIDE SEQUENCE [LARGE SCALE GENOMIC DNA]</scope>
    <source>
        <strain evidence="1 2">M.o.H.</strain>
    </source>
</reference>
<dbReference type="EMBL" id="LMVM01000001">
    <property type="protein sequence ID" value="PAV06082.1"/>
    <property type="molecule type" value="Genomic_DNA"/>
</dbReference>
<accession>A0A2A2H9I6</accession>
<evidence type="ECO:0000313" key="1">
    <source>
        <dbReference type="EMBL" id="PAV06082.1"/>
    </source>
</evidence>
<keyword evidence="2" id="KW-1185">Reference proteome</keyword>
<comment type="caution">
    <text evidence="1">The sequence shown here is derived from an EMBL/GenBank/DDBJ whole genome shotgun (WGS) entry which is preliminary data.</text>
</comment>
<gene>
    <name evidence="1" type="ORF">ASJ80_14695</name>
</gene>
<protein>
    <submittedName>
        <fullName evidence="1">Uncharacterized protein</fullName>
    </submittedName>
</protein>
<proteinExistence type="predicted"/>